<dbReference type="AlphaFoldDB" id="A0A7Y0BSB7"/>
<dbReference type="EMBL" id="JABBGM010000011">
    <property type="protein sequence ID" value="NML95674.1"/>
    <property type="molecule type" value="Genomic_DNA"/>
</dbReference>
<dbReference type="Proteomes" id="UP000583556">
    <property type="component" value="Unassembled WGS sequence"/>
</dbReference>
<evidence type="ECO:0000313" key="2">
    <source>
        <dbReference type="EMBL" id="NML95674.1"/>
    </source>
</evidence>
<keyword evidence="3" id="KW-1185">Reference proteome</keyword>
<organism evidence="2 3">
    <name type="scientific">Novosphingobium olei</name>
    <dbReference type="NCBI Taxonomy" id="2728851"/>
    <lineage>
        <taxon>Bacteria</taxon>
        <taxon>Pseudomonadati</taxon>
        <taxon>Pseudomonadota</taxon>
        <taxon>Alphaproteobacteria</taxon>
        <taxon>Sphingomonadales</taxon>
        <taxon>Sphingomonadaceae</taxon>
        <taxon>Novosphingobium</taxon>
    </lineage>
</organism>
<evidence type="ECO:0000313" key="3">
    <source>
        <dbReference type="Proteomes" id="UP000583556"/>
    </source>
</evidence>
<evidence type="ECO:0000256" key="1">
    <source>
        <dbReference type="SAM" id="MobiDB-lite"/>
    </source>
</evidence>
<dbReference type="RefSeq" id="WP_169494878.1">
    <property type="nucleotide sequence ID" value="NZ_JABBGM010000011.1"/>
</dbReference>
<gene>
    <name evidence="2" type="ORF">HHL27_18535</name>
</gene>
<sequence>MSRWRSAAWAGMGAAAMALGLYGAGAIRHSDAVQTASAEDADAPTDKNAAPAKNEPVTDPAALARLGVKTAAVTTTVASQMTDGFARGLDVGPLAAIVAEADAARAAAAASQAEASRLEALYRQDVSASRRSVEAARALALADAARTRLAEQRVGLEFGSGLSRLGPGAIRQLVSEIAAGHAALVRIDIPGAMLAPGTVVEIGEPGSALTVRVLGAAATADARLQSAGVLAIVRGPLARQAQAGRILPARAATGVASSGMLVPREAIVRFQGRMWVFRQNGKAFERIALDDPQSTPQGWIVRGGLKAGDVIAVSGATGLLALDAGGAVAEAEGD</sequence>
<accession>A0A7Y0BSB7</accession>
<proteinExistence type="predicted"/>
<reference evidence="2 3" key="1">
    <citation type="submission" date="2020-04" db="EMBL/GenBank/DDBJ databases">
        <title>Novosphingobium sp. TW-4 isolated from soil.</title>
        <authorList>
            <person name="Dahal R.H."/>
            <person name="Chaudhary D.K."/>
        </authorList>
    </citation>
    <scope>NUCLEOTIDE SEQUENCE [LARGE SCALE GENOMIC DNA]</scope>
    <source>
        <strain evidence="2 3">TW-4</strain>
    </source>
</reference>
<dbReference type="Gene3D" id="2.40.420.20">
    <property type="match status" value="1"/>
</dbReference>
<protein>
    <submittedName>
        <fullName evidence="2">Efflux RND transporter periplasmic adaptor subunit</fullName>
    </submittedName>
</protein>
<comment type="caution">
    <text evidence="2">The sequence shown here is derived from an EMBL/GenBank/DDBJ whole genome shotgun (WGS) entry which is preliminary data.</text>
</comment>
<feature type="region of interest" description="Disordered" evidence="1">
    <location>
        <begin position="33"/>
        <end position="55"/>
    </location>
</feature>
<name>A0A7Y0BSB7_9SPHN</name>